<reference evidence="1" key="1">
    <citation type="submission" date="2021-06" db="EMBL/GenBank/DDBJ databases">
        <authorList>
            <person name="Kallberg Y."/>
            <person name="Tangrot J."/>
            <person name="Rosling A."/>
        </authorList>
    </citation>
    <scope>NUCLEOTIDE SEQUENCE</scope>
    <source>
        <strain evidence="1">AZ414A</strain>
    </source>
</reference>
<evidence type="ECO:0000313" key="2">
    <source>
        <dbReference type="Proteomes" id="UP000789706"/>
    </source>
</evidence>
<comment type="caution">
    <text evidence="1">The sequence shown here is derived from an EMBL/GenBank/DDBJ whole genome shotgun (WGS) entry which is preliminary data.</text>
</comment>
<sequence length="101" mass="12155">YLQRYLDHSYKPKLNRSNIELPKKYHETKHGNRNKQLLQQSQQQQRYGIKQYHQRMEQVCEVKLGISHKLQQQQQKIRLLLAAVSMGQQNNNKSNKRGRDI</sequence>
<protein>
    <submittedName>
        <fullName evidence="1">1465_t:CDS:1</fullName>
    </submittedName>
</protein>
<feature type="non-terminal residue" evidence="1">
    <location>
        <position position="101"/>
    </location>
</feature>
<organism evidence="1 2">
    <name type="scientific">Diversispora eburnea</name>
    <dbReference type="NCBI Taxonomy" id="1213867"/>
    <lineage>
        <taxon>Eukaryota</taxon>
        <taxon>Fungi</taxon>
        <taxon>Fungi incertae sedis</taxon>
        <taxon>Mucoromycota</taxon>
        <taxon>Glomeromycotina</taxon>
        <taxon>Glomeromycetes</taxon>
        <taxon>Diversisporales</taxon>
        <taxon>Diversisporaceae</taxon>
        <taxon>Diversispora</taxon>
    </lineage>
</organism>
<dbReference type="Proteomes" id="UP000789706">
    <property type="component" value="Unassembled WGS sequence"/>
</dbReference>
<name>A0A9N9CQ01_9GLOM</name>
<proteinExistence type="predicted"/>
<keyword evidence="2" id="KW-1185">Reference proteome</keyword>
<dbReference type="AlphaFoldDB" id="A0A9N9CQ01"/>
<evidence type="ECO:0000313" key="1">
    <source>
        <dbReference type="EMBL" id="CAG8607763.1"/>
    </source>
</evidence>
<accession>A0A9N9CQ01</accession>
<dbReference type="EMBL" id="CAJVPK010002175">
    <property type="protein sequence ID" value="CAG8607763.1"/>
    <property type="molecule type" value="Genomic_DNA"/>
</dbReference>
<gene>
    <name evidence="1" type="ORF">DEBURN_LOCUS9829</name>
</gene>